<dbReference type="SUPFAM" id="SSF52317">
    <property type="entry name" value="Class I glutamine amidotransferase-like"/>
    <property type="match status" value="1"/>
</dbReference>
<name>A0ABU0TIP6_9FLAO</name>
<reference evidence="7 8" key="1">
    <citation type="submission" date="2023-07" db="EMBL/GenBank/DDBJ databases">
        <title>Functional and genomic diversity of the sorghum phyllosphere microbiome.</title>
        <authorList>
            <person name="Shade A."/>
        </authorList>
    </citation>
    <scope>NUCLEOTIDE SEQUENCE [LARGE SCALE GENOMIC DNA]</scope>
    <source>
        <strain evidence="7 8">SORGH_AS_1064</strain>
    </source>
</reference>
<accession>A0ABU0TIP6</accession>
<comment type="caution">
    <text evidence="7">The sequence shown here is derived from an EMBL/GenBank/DDBJ whole genome shotgun (WGS) entry which is preliminary data.</text>
</comment>
<evidence type="ECO:0000256" key="4">
    <source>
        <dbReference type="ARBA" id="ARBA00023016"/>
    </source>
</evidence>
<protein>
    <submittedName>
        <fullName evidence="7">Molecular chaperone Hsp31 and glyoxalase 3</fullName>
        <ecNumber evidence="7">3.5.1.124</ecNumber>
        <ecNumber evidence="7">4.2.1.130</ecNumber>
    </submittedName>
</protein>
<organism evidence="7 8">
    <name type="scientific">Chryseobacterium camelliae</name>
    <dbReference type="NCBI Taxonomy" id="1265445"/>
    <lineage>
        <taxon>Bacteria</taxon>
        <taxon>Pseudomonadati</taxon>
        <taxon>Bacteroidota</taxon>
        <taxon>Flavobacteriia</taxon>
        <taxon>Flavobacteriales</taxon>
        <taxon>Weeksellaceae</taxon>
        <taxon>Chryseobacterium group</taxon>
        <taxon>Chryseobacterium</taxon>
    </lineage>
</organism>
<keyword evidence="5" id="KW-0234">DNA repair</keyword>
<dbReference type="Proteomes" id="UP001225072">
    <property type="component" value="Unassembled WGS sequence"/>
</dbReference>
<dbReference type="GO" id="GO:0036524">
    <property type="term" value="F:protein deglycase activity"/>
    <property type="evidence" value="ECO:0007669"/>
    <property type="project" value="UniProtKB-EC"/>
</dbReference>
<dbReference type="InterPro" id="IPR050325">
    <property type="entry name" value="Prot/Nucl_acid_deglycase"/>
</dbReference>
<dbReference type="EMBL" id="JAUTAL010000001">
    <property type="protein sequence ID" value="MDQ1096861.1"/>
    <property type="molecule type" value="Genomic_DNA"/>
</dbReference>
<dbReference type="EC" id="4.2.1.130" evidence="7"/>
<dbReference type="Pfam" id="PF01965">
    <property type="entry name" value="DJ-1_PfpI"/>
    <property type="match status" value="1"/>
</dbReference>
<evidence type="ECO:0000256" key="3">
    <source>
        <dbReference type="ARBA" id="ARBA00022801"/>
    </source>
</evidence>
<keyword evidence="7" id="KW-0456">Lyase</keyword>
<dbReference type="InterPro" id="IPR002818">
    <property type="entry name" value="DJ-1/PfpI"/>
</dbReference>
<dbReference type="PANTHER" id="PTHR48094">
    <property type="entry name" value="PROTEIN/NUCLEIC ACID DEGLYCASE DJ-1-RELATED"/>
    <property type="match status" value="1"/>
</dbReference>
<evidence type="ECO:0000256" key="1">
    <source>
        <dbReference type="ARBA" id="ARBA00022490"/>
    </source>
</evidence>
<keyword evidence="2" id="KW-0227">DNA damage</keyword>
<dbReference type="EC" id="3.5.1.124" evidence="7"/>
<evidence type="ECO:0000259" key="6">
    <source>
        <dbReference type="Pfam" id="PF01965"/>
    </source>
</evidence>
<keyword evidence="4" id="KW-0346">Stress response</keyword>
<feature type="domain" description="DJ-1/PfpI" evidence="6">
    <location>
        <begin position="73"/>
        <end position="194"/>
    </location>
</feature>
<keyword evidence="8" id="KW-1185">Reference proteome</keyword>
<keyword evidence="3 7" id="KW-0378">Hydrolase</keyword>
<dbReference type="PIRSF" id="PIRSF037798">
    <property type="entry name" value="Chaperone_HchA"/>
    <property type="match status" value="1"/>
</dbReference>
<dbReference type="InterPro" id="IPR017283">
    <property type="entry name" value="HchA"/>
</dbReference>
<proteinExistence type="predicted"/>
<dbReference type="RefSeq" id="WP_307449954.1">
    <property type="nucleotide sequence ID" value="NZ_JAUTAL010000001.1"/>
</dbReference>
<gene>
    <name evidence="7" type="ORF">QE404_002008</name>
</gene>
<dbReference type="InterPro" id="IPR029062">
    <property type="entry name" value="Class_I_gatase-like"/>
</dbReference>
<dbReference type="PANTHER" id="PTHR48094:SF20">
    <property type="entry name" value="PROTEIN_NUCLEIC ACID DEGLYCASE 1"/>
    <property type="match status" value="1"/>
</dbReference>
<evidence type="ECO:0000256" key="2">
    <source>
        <dbReference type="ARBA" id="ARBA00022763"/>
    </source>
</evidence>
<evidence type="ECO:0000313" key="8">
    <source>
        <dbReference type="Proteomes" id="UP001225072"/>
    </source>
</evidence>
<keyword evidence="1" id="KW-0963">Cytoplasm</keyword>
<sequence length="288" mass="32066">MANELSKAPVFDGTGYEPSLFSRSQFIAPKTDYKAAAYQNRNTDTNKKILVVCTEEKYMTMANGRKFSTGNHPVETFVPILHFQDAGYEVDFFTPEGNSVKMELWALPLQDAAVGDIIEKYSEQLAHPKSLRDFAQGDFRSETEYVAVFLPGGHGAMLGLPENEDLKKLIHWVVEKDKFMFAICHGPAALLAAAYQEDPENFPYKGYKINGFPDSIDETLPEIGYQPGKMPWFYGERLKNLGVEFLNEGISGACHTDRKLVTGDSPMAANQFGEMCAKVLSESTADSE</sequence>
<evidence type="ECO:0000313" key="7">
    <source>
        <dbReference type="EMBL" id="MDQ1096861.1"/>
    </source>
</evidence>
<dbReference type="Gene3D" id="3.40.50.880">
    <property type="match status" value="1"/>
</dbReference>
<dbReference type="GO" id="GO:0019172">
    <property type="term" value="F:glyoxalase III activity"/>
    <property type="evidence" value="ECO:0007669"/>
    <property type="project" value="UniProtKB-EC"/>
</dbReference>
<evidence type="ECO:0000256" key="5">
    <source>
        <dbReference type="ARBA" id="ARBA00023204"/>
    </source>
</evidence>